<feature type="region of interest" description="Disordered" evidence="1">
    <location>
        <begin position="1"/>
        <end position="90"/>
    </location>
</feature>
<gene>
    <name evidence="2" type="ORF">PIB30_093926</name>
</gene>
<keyword evidence="3" id="KW-1185">Reference proteome</keyword>
<organism evidence="2 3">
    <name type="scientific">Stylosanthes scabra</name>
    <dbReference type="NCBI Taxonomy" id="79078"/>
    <lineage>
        <taxon>Eukaryota</taxon>
        <taxon>Viridiplantae</taxon>
        <taxon>Streptophyta</taxon>
        <taxon>Embryophyta</taxon>
        <taxon>Tracheophyta</taxon>
        <taxon>Spermatophyta</taxon>
        <taxon>Magnoliopsida</taxon>
        <taxon>eudicotyledons</taxon>
        <taxon>Gunneridae</taxon>
        <taxon>Pentapetalae</taxon>
        <taxon>rosids</taxon>
        <taxon>fabids</taxon>
        <taxon>Fabales</taxon>
        <taxon>Fabaceae</taxon>
        <taxon>Papilionoideae</taxon>
        <taxon>50 kb inversion clade</taxon>
        <taxon>dalbergioids sensu lato</taxon>
        <taxon>Dalbergieae</taxon>
        <taxon>Pterocarpus clade</taxon>
        <taxon>Stylosanthes</taxon>
    </lineage>
</organism>
<feature type="compositionally biased region" description="Basic and acidic residues" evidence="1">
    <location>
        <begin position="57"/>
        <end position="72"/>
    </location>
</feature>
<comment type="caution">
    <text evidence="2">The sequence shown here is derived from an EMBL/GenBank/DDBJ whole genome shotgun (WGS) entry which is preliminary data.</text>
</comment>
<feature type="compositionally biased region" description="Polar residues" evidence="1">
    <location>
        <begin position="36"/>
        <end position="55"/>
    </location>
</feature>
<dbReference type="Proteomes" id="UP001341840">
    <property type="component" value="Unassembled WGS sequence"/>
</dbReference>
<evidence type="ECO:0000256" key="1">
    <source>
        <dbReference type="SAM" id="MobiDB-lite"/>
    </source>
</evidence>
<accession>A0ABU6VUI6</accession>
<protein>
    <submittedName>
        <fullName evidence="2">Uncharacterized protein</fullName>
    </submittedName>
</protein>
<reference evidence="2 3" key="1">
    <citation type="journal article" date="2023" name="Plants (Basel)">
        <title>Bridging the Gap: Combining Genomics and Transcriptomics Approaches to Understand Stylosanthes scabra, an Orphan Legume from the Brazilian Caatinga.</title>
        <authorList>
            <person name="Ferreira-Neto J.R.C."/>
            <person name="da Silva M.D."/>
            <person name="Binneck E."/>
            <person name="de Melo N.F."/>
            <person name="da Silva R.H."/>
            <person name="de Melo A.L.T.M."/>
            <person name="Pandolfi V."/>
            <person name="Bustamante F.O."/>
            <person name="Brasileiro-Vidal A.C."/>
            <person name="Benko-Iseppon A.M."/>
        </authorList>
    </citation>
    <scope>NUCLEOTIDE SEQUENCE [LARGE SCALE GENOMIC DNA]</scope>
    <source>
        <tissue evidence="2">Leaves</tissue>
    </source>
</reference>
<sequence>MTSTKVQQARKAHSSHVWPTSETKNEERKLAEQGTKFESNSFQKSTHMRGSSTLAQEHPRLDVLQKPRHDPYLLKSSRASTFKPTPRRAPRSLGMALTFLTKSRVHA</sequence>
<name>A0ABU6VUI6_9FABA</name>
<proteinExistence type="predicted"/>
<evidence type="ECO:0000313" key="2">
    <source>
        <dbReference type="EMBL" id="MED6177032.1"/>
    </source>
</evidence>
<evidence type="ECO:0000313" key="3">
    <source>
        <dbReference type="Proteomes" id="UP001341840"/>
    </source>
</evidence>
<dbReference type="EMBL" id="JASCZI010153072">
    <property type="protein sequence ID" value="MED6177032.1"/>
    <property type="molecule type" value="Genomic_DNA"/>
</dbReference>